<evidence type="ECO:0000313" key="1">
    <source>
        <dbReference type="Proteomes" id="UP000887580"/>
    </source>
</evidence>
<evidence type="ECO:0000313" key="2">
    <source>
        <dbReference type="WBParaSite" id="PS1159_v2.g15082.t1"/>
    </source>
</evidence>
<dbReference type="WBParaSite" id="PS1159_v2.g15082.t1">
    <property type="protein sequence ID" value="PS1159_v2.g15082.t1"/>
    <property type="gene ID" value="PS1159_v2.g15082"/>
</dbReference>
<organism evidence="1 2">
    <name type="scientific">Panagrolaimus sp. PS1159</name>
    <dbReference type="NCBI Taxonomy" id="55785"/>
    <lineage>
        <taxon>Eukaryota</taxon>
        <taxon>Metazoa</taxon>
        <taxon>Ecdysozoa</taxon>
        <taxon>Nematoda</taxon>
        <taxon>Chromadorea</taxon>
        <taxon>Rhabditida</taxon>
        <taxon>Tylenchina</taxon>
        <taxon>Panagrolaimomorpha</taxon>
        <taxon>Panagrolaimoidea</taxon>
        <taxon>Panagrolaimidae</taxon>
        <taxon>Panagrolaimus</taxon>
    </lineage>
</organism>
<sequence length="170" mass="19599">MLLFFSFFLLTENAKILIYNPEYEFSKSHRNFHGSLADLLADAGHEVIMYQPLTDNDTSFTGSNNPKVKIISKKFNTKVALNYKEFQKNVWNFDPANFGTGMLSTITKIFDEICEKQLRDSKILLELKSENYDLGFAEYWESCGFGIFEQIGLEKRIKIFAAMIHDQLPG</sequence>
<reference evidence="2" key="1">
    <citation type="submission" date="2022-11" db="UniProtKB">
        <authorList>
            <consortium name="WormBaseParasite"/>
        </authorList>
    </citation>
    <scope>IDENTIFICATION</scope>
</reference>
<dbReference type="Proteomes" id="UP000887580">
    <property type="component" value="Unplaced"/>
</dbReference>
<protein>
    <submittedName>
        <fullName evidence="2">Glucuronosyltransferase</fullName>
    </submittedName>
</protein>
<name>A0AC35F8Y9_9BILA</name>
<proteinExistence type="predicted"/>
<accession>A0AC35F8Y9</accession>